<feature type="domain" description="RlmI-like PUA" evidence="9">
    <location>
        <begin position="8"/>
        <end position="73"/>
    </location>
</feature>
<dbReference type="PANTHER" id="PTHR42873">
    <property type="entry name" value="RIBOSOMAL RNA LARGE SUBUNIT METHYLTRANSFERASE"/>
    <property type="match status" value="1"/>
</dbReference>
<comment type="caution">
    <text evidence="10">The sequence shown here is derived from an EMBL/GenBank/DDBJ whole genome shotgun (WGS) entry which is preliminary data.</text>
</comment>
<keyword evidence="4 10" id="KW-0489">Methyltransferase</keyword>
<feature type="domain" description="S-adenosylmethionine-dependent methyltransferase" evidence="8">
    <location>
        <begin position="172"/>
        <end position="343"/>
    </location>
</feature>
<keyword evidence="2" id="KW-0963">Cytoplasm</keyword>
<dbReference type="RefSeq" id="WP_182584259.1">
    <property type="nucleotide sequence ID" value="NZ_JABVCQ010000022.1"/>
</dbReference>
<accession>A0A839HHI2</accession>
<dbReference type="GO" id="GO:0008168">
    <property type="term" value="F:methyltransferase activity"/>
    <property type="evidence" value="ECO:0007669"/>
    <property type="project" value="UniProtKB-KW"/>
</dbReference>
<evidence type="ECO:0000259" key="9">
    <source>
        <dbReference type="Pfam" id="PF17785"/>
    </source>
</evidence>
<evidence type="ECO:0000256" key="6">
    <source>
        <dbReference type="ARBA" id="ARBA00022691"/>
    </source>
</evidence>
<evidence type="ECO:0000259" key="8">
    <source>
        <dbReference type="Pfam" id="PF10672"/>
    </source>
</evidence>
<dbReference type="Pfam" id="PF17785">
    <property type="entry name" value="PUA_3"/>
    <property type="match status" value="1"/>
</dbReference>
<evidence type="ECO:0000256" key="7">
    <source>
        <dbReference type="ARBA" id="ARBA00038091"/>
    </source>
</evidence>
<evidence type="ECO:0000313" key="10">
    <source>
        <dbReference type="EMBL" id="MBB1126636.1"/>
    </source>
</evidence>
<dbReference type="InterPro" id="IPR029063">
    <property type="entry name" value="SAM-dependent_MTases_sf"/>
</dbReference>
<dbReference type="PROSITE" id="PS50890">
    <property type="entry name" value="PUA"/>
    <property type="match status" value="1"/>
</dbReference>
<dbReference type="AlphaFoldDB" id="A0A839HHI2"/>
<dbReference type="GO" id="GO:0032259">
    <property type="term" value="P:methylation"/>
    <property type="evidence" value="ECO:0007669"/>
    <property type="project" value="UniProtKB-KW"/>
</dbReference>
<organism evidence="10 11">
    <name type="scientific">Thiospirillum jenense</name>
    <dbReference type="NCBI Taxonomy" id="1653858"/>
    <lineage>
        <taxon>Bacteria</taxon>
        <taxon>Pseudomonadati</taxon>
        <taxon>Pseudomonadota</taxon>
        <taxon>Gammaproteobacteria</taxon>
        <taxon>Chromatiales</taxon>
        <taxon>Chromatiaceae</taxon>
        <taxon>Thiospirillum</taxon>
    </lineage>
</organism>
<dbReference type="InterPro" id="IPR041532">
    <property type="entry name" value="RlmI-like_PUA"/>
</dbReference>
<keyword evidence="5 10" id="KW-0808">Transferase</keyword>
<proteinExistence type="inferred from homology"/>
<comment type="similarity">
    <text evidence="7">Belongs to the methyltransferase superfamily. RlmI family.</text>
</comment>
<dbReference type="Gene3D" id="2.30.130.10">
    <property type="entry name" value="PUA domain"/>
    <property type="match status" value="1"/>
</dbReference>
<evidence type="ECO:0000313" key="11">
    <source>
        <dbReference type="Proteomes" id="UP000548632"/>
    </source>
</evidence>
<dbReference type="GO" id="GO:0005737">
    <property type="term" value="C:cytoplasm"/>
    <property type="evidence" value="ECO:0007669"/>
    <property type="project" value="UniProtKB-SubCell"/>
</dbReference>
<dbReference type="Gene3D" id="3.30.750.80">
    <property type="entry name" value="RNA methyltransferase domain (HRMD) like"/>
    <property type="match status" value="1"/>
</dbReference>
<comment type="subcellular location">
    <subcellularLocation>
        <location evidence="1">Cytoplasm</location>
    </subcellularLocation>
</comment>
<keyword evidence="11" id="KW-1185">Reference proteome</keyword>
<evidence type="ECO:0000256" key="5">
    <source>
        <dbReference type="ARBA" id="ARBA00022679"/>
    </source>
</evidence>
<dbReference type="Pfam" id="PF10672">
    <property type="entry name" value="Methyltrans_SAM"/>
    <property type="match status" value="1"/>
</dbReference>
<dbReference type="Proteomes" id="UP000548632">
    <property type="component" value="Unassembled WGS sequence"/>
</dbReference>
<dbReference type="InterPro" id="IPR036974">
    <property type="entry name" value="PUA_sf"/>
</dbReference>
<dbReference type="InterPro" id="IPR015947">
    <property type="entry name" value="PUA-like_sf"/>
</dbReference>
<evidence type="ECO:0000256" key="4">
    <source>
        <dbReference type="ARBA" id="ARBA00022603"/>
    </source>
</evidence>
<name>A0A839HHI2_9GAMM</name>
<dbReference type="CDD" id="cd02440">
    <property type="entry name" value="AdoMet_MTases"/>
    <property type="match status" value="1"/>
</dbReference>
<sequence>MQHSAAPLRLKKDQERRLLAGHCWVYSNEVDTAATPLSGFEPGQTAEIISAQGRWLAHGYVNPNALICARVVSDQRAHPFNSALVLARLHAALALRNRLYSQPFYRLVYGESDGLPGLVVDRYGDLLAVQLGTAGMERERDWILTALEQVIRPRHIVLRNDASCRAIECLPQTIEWVLGSDPGSVELTEGAVRYQVLPSSGQKTGWFYDQADNRRYLTRFGTAARVLDVFCYLGAWGLQAAANGAKQVICVDSSAAALGQVEQIAQDNGVADRVAVQRGDAFDVLRQLRDHHAQFDLVILDPPALIKRRKDEHEGLQAYQRLNQLGLQLVAPGGLLVSSSCSYHLSRMEFVRTVQHAARRAHCTVQLLHSAGQSPDHPIHPAMPETDYLKTLVFSVVPGH</sequence>
<keyword evidence="3" id="KW-0698">rRNA processing</keyword>
<dbReference type="Gene3D" id="3.40.50.150">
    <property type="entry name" value="Vaccinia Virus protein VP39"/>
    <property type="match status" value="1"/>
</dbReference>
<dbReference type="SUPFAM" id="SSF53335">
    <property type="entry name" value="S-adenosyl-L-methionine-dependent methyltransferases"/>
    <property type="match status" value="1"/>
</dbReference>
<keyword evidence="6" id="KW-0949">S-adenosyl-L-methionine</keyword>
<gene>
    <name evidence="10" type="ORF">HUK38_10400</name>
</gene>
<dbReference type="InterPro" id="IPR019614">
    <property type="entry name" value="SAM-dep_methyl-trfase"/>
</dbReference>
<dbReference type="EMBL" id="JABVCQ010000022">
    <property type="protein sequence ID" value="MBB1126636.1"/>
    <property type="molecule type" value="Genomic_DNA"/>
</dbReference>
<dbReference type="CDD" id="cd21153">
    <property type="entry name" value="PUA_RlmI"/>
    <property type="match status" value="1"/>
</dbReference>
<evidence type="ECO:0000256" key="2">
    <source>
        <dbReference type="ARBA" id="ARBA00022490"/>
    </source>
</evidence>
<protein>
    <submittedName>
        <fullName evidence="10">Class I SAM-dependent rRNA methyltransferase</fullName>
    </submittedName>
</protein>
<dbReference type="CDD" id="cd11572">
    <property type="entry name" value="RlmI_M_like"/>
    <property type="match status" value="1"/>
</dbReference>
<evidence type="ECO:0000256" key="3">
    <source>
        <dbReference type="ARBA" id="ARBA00022552"/>
    </source>
</evidence>
<reference evidence="10 11" key="1">
    <citation type="journal article" date="2020" name="Arch. Microbiol.">
        <title>The genome sequence of the giant phototrophic gammaproteobacterium Thiospirillum jenense gives insight into its physiological properties and phylogenetic relationships.</title>
        <authorList>
            <person name="Imhoff J.F."/>
            <person name="Meyer T.E."/>
            <person name="Kyndt J.A."/>
        </authorList>
    </citation>
    <scope>NUCLEOTIDE SEQUENCE [LARGE SCALE GENOMIC DNA]</scope>
    <source>
        <strain evidence="10 11">DSM 216</strain>
    </source>
</reference>
<dbReference type="PANTHER" id="PTHR42873:SF1">
    <property type="entry name" value="S-ADENOSYLMETHIONINE-DEPENDENT METHYLTRANSFERASE DOMAIN-CONTAINING PROTEIN"/>
    <property type="match status" value="1"/>
</dbReference>
<evidence type="ECO:0000256" key="1">
    <source>
        <dbReference type="ARBA" id="ARBA00004496"/>
    </source>
</evidence>
<dbReference type="GO" id="GO:0003723">
    <property type="term" value="F:RNA binding"/>
    <property type="evidence" value="ECO:0007669"/>
    <property type="project" value="InterPro"/>
</dbReference>
<dbReference type="SUPFAM" id="SSF88697">
    <property type="entry name" value="PUA domain-like"/>
    <property type="match status" value="1"/>
</dbReference>
<dbReference type="GO" id="GO:0006364">
    <property type="term" value="P:rRNA processing"/>
    <property type="evidence" value="ECO:0007669"/>
    <property type="project" value="UniProtKB-KW"/>
</dbReference>